<name>A0A2Z4FMD4_9DELT</name>
<dbReference type="KEGG" id="bsed:DN745_11000"/>
<keyword evidence="1" id="KW-0472">Membrane</keyword>
<evidence type="ECO:0000313" key="3">
    <source>
        <dbReference type="Proteomes" id="UP000249799"/>
    </source>
</evidence>
<accession>A0A2Z4FMD4</accession>
<keyword evidence="3" id="KW-1185">Reference proteome</keyword>
<dbReference type="EMBL" id="CP030032">
    <property type="protein sequence ID" value="AWV89838.1"/>
    <property type="molecule type" value="Genomic_DNA"/>
</dbReference>
<keyword evidence="1" id="KW-0812">Transmembrane</keyword>
<protein>
    <submittedName>
        <fullName evidence="2">Uncharacterized protein</fullName>
    </submittedName>
</protein>
<feature type="transmembrane region" description="Helical" evidence="1">
    <location>
        <begin position="72"/>
        <end position="92"/>
    </location>
</feature>
<gene>
    <name evidence="2" type="ORF">DN745_11000</name>
</gene>
<proteinExistence type="predicted"/>
<dbReference type="OrthoDB" id="5516098at2"/>
<reference evidence="2 3" key="1">
    <citation type="submission" date="2018-06" db="EMBL/GenBank/DDBJ databases">
        <title>Lujinxingia sediminis gen. nov. sp. nov., a new facultative anaerobic member of the class Deltaproteobacteria, and proposal of Lujinxingaceae fam. nov.</title>
        <authorList>
            <person name="Guo L.-Y."/>
            <person name="Li C.-M."/>
            <person name="Wang S."/>
            <person name="Du Z.-J."/>
        </authorList>
    </citation>
    <scope>NUCLEOTIDE SEQUENCE [LARGE SCALE GENOMIC DNA]</scope>
    <source>
        <strain evidence="2 3">FA350</strain>
    </source>
</reference>
<evidence type="ECO:0000256" key="1">
    <source>
        <dbReference type="SAM" id="Phobius"/>
    </source>
</evidence>
<sequence>MWDPIMSNRKERLTGVSRCAIGARSAKFGVGYFAILVGLMMSTSAVSAEPAGGLIESAGPAQEVIADETDSSRFYLFLGLSLAVGLGAFALYRVRKFYLAHDYLYDDYDYHSDEFLRARLGEESVYGLPRPNIRHADPAASGLGGVFDDFLNNPDPAVARANLEGLARARAHFHTAQAQNMEDSTQKTFALGRKHRRALREQAIFAERYGLERLVCSGCDRRYSMAAQFCYHDGLPLMQDTTQLAQVSSSFEVCKACGWESDLGTEHPEGCPEAETSFAEIDARDTTSVLPMIPMMVCPTCGKFGAPGQTHCPVDEQVLSPLLDARSPELPLHGFGPRRKICTECGAAHGPSANYCSHDGSELVTLN</sequence>
<dbReference type="AlphaFoldDB" id="A0A2Z4FMD4"/>
<organism evidence="2 3">
    <name type="scientific">Bradymonas sediminis</name>
    <dbReference type="NCBI Taxonomy" id="1548548"/>
    <lineage>
        <taxon>Bacteria</taxon>
        <taxon>Deltaproteobacteria</taxon>
        <taxon>Bradymonadales</taxon>
        <taxon>Bradymonadaceae</taxon>
        <taxon>Bradymonas</taxon>
    </lineage>
</organism>
<keyword evidence="1" id="KW-1133">Transmembrane helix</keyword>
<evidence type="ECO:0000313" key="2">
    <source>
        <dbReference type="EMBL" id="AWV89838.1"/>
    </source>
</evidence>
<dbReference type="Proteomes" id="UP000249799">
    <property type="component" value="Chromosome"/>
</dbReference>